<dbReference type="AlphaFoldDB" id="A0A165Q9K5"/>
<dbReference type="EMBL" id="KV429060">
    <property type="protein sequence ID" value="KZT69180.1"/>
    <property type="molecule type" value="Genomic_DNA"/>
</dbReference>
<evidence type="ECO:0000313" key="2">
    <source>
        <dbReference type="EMBL" id="KZT69180.1"/>
    </source>
</evidence>
<proteinExistence type="predicted"/>
<reference evidence="2 3" key="1">
    <citation type="journal article" date="2016" name="Mol. Biol. Evol.">
        <title>Comparative Genomics of Early-Diverging Mushroom-Forming Fungi Provides Insights into the Origins of Lignocellulose Decay Capabilities.</title>
        <authorList>
            <person name="Nagy L.G."/>
            <person name="Riley R."/>
            <person name="Tritt A."/>
            <person name="Adam C."/>
            <person name="Daum C."/>
            <person name="Floudas D."/>
            <person name="Sun H."/>
            <person name="Yadav J.S."/>
            <person name="Pangilinan J."/>
            <person name="Larsson K.H."/>
            <person name="Matsuura K."/>
            <person name="Barry K."/>
            <person name="Labutti K."/>
            <person name="Kuo R."/>
            <person name="Ohm R.A."/>
            <person name="Bhattacharya S.S."/>
            <person name="Shirouzu T."/>
            <person name="Yoshinaga Y."/>
            <person name="Martin F.M."/>
            <person name="Grigoriev I.V."/>
            <person name="Hibbett D.S."/>
        </authorList>
    </citation>
    <scope>NUCLEOTIDE SEQUENCE [LARGE SCALE GENOMIC DNA]</scope>
    <source>
        <strain evidence="2 3">L-15889</strain>
    </source>
</reference>
<feature type="region of interest" description="Disordered" evidence="1">
    <location>
        <begin position="184"/>
        <end position="205"/>
    </location>
</feature>
<sequence>MLRGLIALSPLTTFRAELGFEHMPLATVPCVDPQNRAEIEPTHWRILRIMSAVFDMIMFSIRSVLTYSHGIASGLSWHFTLSWNLARPFTMIKRTVIQGPPICQVEDNGAWVQGADVEAQPNSGFVWSVERPQRDPRSTYLTEAWSFQIPREDAPNERAAAFVNVQIARSPDVDVTLDVLVHHHGNEREPGHTHAQASSRLSPDM</sequence>
<accession>A0A165Q9K5</accession>
<evidence type="ECO:0000313" key="3">
    <source>
        <dbReference type="Proteomes" id="UP000076727"/>
    </source>
</evidence>
<name>A0A165Q9K5_9APHY</name>
<protein>
    <submittedName>
        <fullName evidence="2">Uncharacterized protein</fullName>
    </submittedName>
</protein>
<gene>
    <name evidence="2" type="ORF">DAEQUDRAFT_281905</name>
</gene>
<dbReference type="Proteomes" id="UP000076727">
    <property type="component" value="Unassembled WGS sequence"/>
</dbReference>
<evidence type="ECO:0000256" key="1">
    <source>
        <dbReference type="SAM" id="MobiDB-lite"/>
    </source>
</evidence>
<keyword evidence="3" id="KW-1185">Reference proteome</keyword>
<organism evidence="2 3">
    <name type="scientific">Daedalea quercina L-15889</name>
    <dbReference type="NCBI Taxonomy" id="1314783"/>
    <lineage>
        <taxon>Eukaryota</taxon>
        <taxon>Fungi</taxon>
        <taxon>Dikarya</taxon>
        <taxon>Basidiomycota</taxon>
        <taxon>Agaricomycotina</taxon>
        <taxon>Agaricomycetes</taxon>
        <taxon>Polyporales</taxon>
        <taxon>Fomitopsis</taxon>
    </lineage>
</organism>
<feature type="compositionally biased region" description="Polar residues" evidence="1">
    <location>
        <begin position="195"/>
        <end position="205"/>
    </location>
</feature>